<dbReference type="InterPro" id="IPR047640">
    <property type="entry name" value="RpiR-like"/>
</dbReference>
<keyword evidence="2" id="KW-0238">DNA-binding</keyword>
<feature type="domain" description="SIS" evidence="5">
    <location>
        <begin position="120"/>
        <end position="260"/>
    </location>
</feature>
<dbReference type="PANTHER" id="PTHR30514:SF1">
    <property type="entry name" value="HTH-TYPE TRANSCRIPTIONAL REGULATOR HEXR-RELATED"/>
    <property type="match status" value="1"/>
</dbReference>
<keyword evidence="1" id="KW-0805">Transcription regulation</keyword>
<dbReference type="GO" id="GO:1901135">
    <property type="term" value="P:carbohydrate derivative metabolic process"/>
    <property type="evidence" value="ECO:0007669"/>
    <property type="project" value="InterPro"/>
</dbReference>
<dbReference type="STRING" id="1133569.FD21_GL002056"/>
<name>A0A0R2C2Y6_9LACO</name>
<dbReference type="GO" id="GO:0003677">
    <property type="term" value="F:DNA binding"/>
    <property type="evidence" value="ECO:0007669"/>
    <property type="project" value="UniProtKB-KW"/>
</dbReference>
<dbReference type="EMBL" id="AYYX01000083">
    <property type="protein sequence ID" value="KRM84308.1"/>
    <property type="molecule type" value="Genomic_DNA"/>
</dbReference>
<keyword evidence="7" id="KW-1185">Reference proteome</keyword>
<dbReference type="InterPro" id="IPR035472">
    <property type="entry name" value="RpiR-like_SIS"/>
</dbReference>
<comment type="caution">
    <text evidence="6">The sequence shown here is derived from an EMBL/GenBank/DDBJ whole genome shotgun (WGS) entry which is preliminary data.</text>
</comment>
<dbReference type="Gene3D" id="1.10.10.10">
    <property type="entry name" value="Winged helix-like DNA-binding domain superfamily/Winged helix DNA-binding domain"/>
    <property type="match status" value="1"/>
</dbReference>
<protein>
    <submittedName>
        <fullName evidence="6">Transcriptional regulator</fullName>
    </submittedName>
</protein>
<reference evidence="6 7" key="1">
    <citation type="journal article" date="2015" name="Genome Announc.">
        <title>Expanding the biotechnology potential of lactobacilli through comparative genomics of 213 strains and associated genera.</title>
        <authorList>
            <person name="Sun Z."/>
            <person name="Harris H.M."/>
            <person name="McCann A."/>
            <person name="Guo C."/>
            <person name="Argimon S."/>
            <person name="Zhang W."/>
            <person name="Yang X."/>
            <person name="Jeffery I.B."/>
            <person name="Cooney J.C."/>
            <person name="Kagawa T.F."/>
            <person name="Liu W."/>
            <person name="Song Y."/>
            <person name="Salvetti E."/>
            <person name="Wrobel A."/>
            <person name="Rasinkangas P."/>
            <person name="Parkhill J."/>
            <person name="Rea M.C."/>
            <person name="O'Sullivan O."/>
            <person name="Ritari J."/>
            <person name="Douillard F.P."/>
            <person name="Paul Ross R."/>
            <person name="Yang R."/>
            <person name="Briner A.E."/>
            <person name="Felis G.E."/>
            <person name="de Vos W.M."/>
            <person name="Barrangou R."/>
            <person name="Klaenhammer T.R."/>
            <person name="Caufield P.W."/>
            <person name="Cui Y."/>
            <person name="Zhang H."/>
            <person name="O'Toole P.W."/>
        </authorList>
    </citation>
    <scope>NUCLEOTIDE SEQUENCE [LARGE SCALE GENOMIC DNA]</scope>
    <source>
        <strain evidence="6 7">DSM 20605</strain>
    </source>
</reference>
<dbReference type="InterPro" id="IPR036388">
    <property type="entry name" value="WH-like_DNA-bd_sf"/>
</dbReference>
<evidence type="ECO:0000256" key="2">
    <source>
        <dbReference type="ARBA" id="ARBA00023125"/>
    </source>
</evidence>
<keyword evidence="3" id="KW-0804">Transcription</keyword>
<evidence type="ECO:0000313" key="6">
    <source>
        <dbReference type="EMBL" id="KRM84308.1"/>
    </source>
</evidence>
<evidence type="ECO:0000259" key="4">
    <source>
        <dbReference type="PROSITE" id="PS51071"/>
    </source>
</evidence>
<dbReference type="InterPro" id="IPR009057">
    <property type="entry name" value="Homeodomain-like_sf"/>
</dbReference>
<dbReference type="AlphaFoldDB" id="A0A0R2C2Y6"/>
<dbReference type="PANTHER" id="PTHR30514">
    <property type="entry name" value="GLUCOKINASE"/>
    <property type="match status" value="1"/>
</dbReference>
<dbReference type="CDD" id="cd05013">
    <property type="entry name" value="SIS_RpiR"/>
    <property type="match status" value="1"/>
</dbReference>
<evidence type="ECO:0000259" key="5">
    <source>
        <dbReference type="PROSITE" id="PS51464"/>
    </source>
</evidence>
<dbReference type="Proteomes" id="UP000051576">
    <property type="component" value="Unassembled WGS sequence"/>
</dbReference>
<dbReference type="Gene3D" id="3.40.50.10490">
    <property type="entry name" value="Glucose-6-phosphate isomerase like protein, domain 1"/>
    <property type="match status" value="1"/>
</dbReference>
<proteinExistence type="predicted"/>
<accession>A0A0R2C2Y6</accession>
<dbReference type="InterPro" id="IPR000281">
    <property type="entry name" value="HTH_RpiR"/>
</dbReference>
<evidence type="ECO:0000313" key="7">
    <source>
        <dbReference type="Proteomes" id="UP000051576"/>
    </source>
</evidence>
<sequence>MKKQIINQINEHLSSMTPVEQKIAAVILQQPMQVTEWTIANLAAQAQVSQASISRFCHNLKLAGFHALKIELAKIVGVNSNLEKNEPTSVTNFLTQVSQGKSAEIQQTLANFANEQINQVLERLLNCRILQVAGQGNTFPVAADAVYRFNQLGIMAITSAISETALAQTLNLTDQDILLVISNSGESKQILKQEKIAKQRGLTIIAITNRNDSPISLAADFRLKTAARPPLLQSTYYYSRLAAMTVIEALFLLMIAKQPARSKKIKQHEELIADTKV</sequence>
<dbReference type="PATRIC" id="fig|1133569.4.peg.2219"/>
<dbReference type="GO" id="GO:0097367">
    <property type="term" value="F:carbohydrate derivative binding"/>
    <property type="evidence" value="ECO:0007669"/>
    <property type="project" value="InterPro"/>
</dbReference>
<dbReference type="GO" id="GO:0003700">
    <property type="term" value="F:DNA-binding transcription factor activity"/>
    <property type="evidence" value="ECO:0007669"/>
    <property type="project" value="InterPro"/>
</dbReference>
<dbReference type="Pfam" id="PF01418">
    <property type="entry name" value="HTH_6"/>
    <property type="match status" value="1"/>
</dbReference>
<dbReference type="SUPFAM" id="SSF53697">
    <property type="entry name" value="SIS domain"/>
    <property type="match status" value="1"/>
</dbReference>
<dbReference type="PROSITE" id="PS51464">
    <property type="entry name" value="SIS"/>
    <property type="match status" value="1"/>
</dbReference>
<dbReference type="PROSITE" id="PS51071">
    <property type="entry name" value="HTH_RPIR"/>
    <property type="match status" value="1"/>
</dbReference>
<evidence type="ECO:0000256" key="3">
    <source>
        <dbReference type="ARBA" id="ARBA00023163"/>
    </source>
</evidence>
<dbReference type="SUPFAM" id="SSF46689">
    <property type="entry name" value="Homeodomain-like"/>
    <property type="match status" value="1"/>
</dbReference>
<dbReference type="InterPro" id="IPR046348">
    <property type="entry name" value="SIS_dom_sf"/>
</dbReference>
<dbReference type="eggNOG" id="COG1737">
    <property type="taxonomic scope" value="Bacteria"/>
</dbReference>
<feature type="domain" description="HTH rpiR-type" evidence="4">
    <location>
        <begin position="3"/>
        <end position="79"/>
    </location>
</feature>
<dbReference type="RefSeq" id="WP_010580248.1">
    <property type="nucleotide sequence ID" value="NZ_AHYZ01000063.1"/>
</dbReference>
<dbReference type="InterPro" id="IPR001347">
    <property type="entry name" value="SIS_dom"/>
</dbReference>
<gene>
    <name evidence="6" type="ORF">FD21_GL002056</name>
</gene>
<organism evidence="6 7">
    <name type="scientific">Liquorilactobacillus vini DSM 20605</name>
    <dbReference type="NCBI Taxonomy" id="1133569"/>
    <lineage>
        <taxon>Bacteria</taxon>
        <taxon>Bacillati</taxon>
        <taxon>Bacillota</taxon>
        <taxon>Bacilli</taxon>
        <taxon>Lactobacillales</taxon>
        <taxon>Lactobacillaceae</taxon>
        <taxon>Liquorilactobacillus</taxon>
    </lineage>
</organism>
<dbReference type="Pfam" id="PF01380">
    <property type="entry name" value="SIS"/>
    <property type="match status" value="1"/>
</dbReference>
<evidence type="ECO:0000256" key="1">
    <source>
        <dbReference type="ARBA" id="ARBA00023015"/>
    </source>
</evidence>